<protein>
    <submittedName>
        <fullName evidence="1">Uncharacterized protein</fullName>
    </submittedName>
</protein>
<dbReference type="PANTHER" id="PTHR37067">
    <property type="entry name" value="PX DOMAIN-CONTAINING PROTEIN"/>
    <property type="match status" value="1"/>
</dbReference>
<dbReference type="Proteomes" id="UP001497522">
    <property type="component" value="Chromosome 4"/>
</dbReference>
<evidence type="ECO:0000313" key="1">
    <source>
        <dbReference type="EMBL" id="CAK9874001.1"/>
    </source>
</evidence>
<name>A0ABP1BFB1_9BRYO</name>
<gene>
    <name evidence="1" type="ORF">CSSPJE1EN2_LOCUS16442</name>
</gene>
<reference evidence="1" key="1">
    <citation type="submission" date="2024-03" db="EMBL/GenBank/DDBJ databases">
        <authorList>
            <consortium name="ELIXIR-Norway"/>
            <consortium name="Elixir Norway"/>
        </authorList>
    </citation>
    <scope>NUCLEOTIDE SEQUENCE</scope>
</reference>
<proteinExistence type="predicted"/>
<sequence length="81" mass="9396">MPMDLIKRRSSTFISELTELRKAQLQATTWTDDQINAIENDHRKLLTGYCRENGISSIIDQHDHTTLFNEAWDSLDGARFD</sequence>
<dbReference type="EMBL" id="OZ023705">
    <property type="protein sequence ID" value="CAK9874001.1"/>
    <property type="molecule type" value="Genomic_DNA"/>
</dbReference>
<dbReference type="PANTHER" id="PTHR37067:SF3">
    <property type="entry name" value="PX DOMAIN-CONTAINING PROTEIN"/>
    <property type="match status" value="1"/>
</dbReference>
<organism evidence="1 2">
    <name type="scientific">Sphagnum jensenii</name>
    <dbReference type="NCBI Taxonomy" id="128206"/>
    <lineage>
        <taxon>Eukaryota</taxon>
        <taxon>Viridiplantae</taxon>
        <taxon>Streptophyta</taxon>
        <taxon>Embryophyta</taxon>
        <taxon>Bryophyta</taxon>
        <taxon>Sphagnophytina</taxon>
        <taxon>Sphagnopsida</taxon>
        <taxon>Sphagnales</taxon>
        <taxon>Sphagnaceae</taxon>
        <taxon>Sphagnum</taxon>
    </lineage>
</organism>
<accession>A0ABP1BFB1</accession>
<evidence type="ECO:0000313" key="2">
    <source>
        <dbReference type="Proteomes" id="UP001497522"/>
    </source>
</evidence>
<keyword evidence="2" id="KW-1185">Reference proteome</keyword>